<evidence type="ECO:0000256" key="5">
    <source>
        <dbReference type="ARBA" id="ARBA00022737"/>
    </source>
</evidence>
<dbReference type="GO" id="GO:0006606">
    <property type="term" value="P:protein import into nucleus"/>
    <property type="evidence" value="ECO:0007669"/>
    <property type="project" value="InterPro"/>
</dbReference>
<evidence type="ECO:0000259" key="9">
    <source>
        <dbReference type="SMART" id="SM01349"/>
    </source>
</evidence>
<evidence type="ECO:0000256" key="7">
    <source>
        <dbReference type="ARBA" id="ARBA00023242"/>
    </source>
</evidence>
<comment type="subcellular location">
    <subcellularLocation>
        <location evidence="2">Cytoplasm</location>
    </subcellularLocation>
    <subcellularLocation>
        <location evidence="1">Nucleus</location>
    </subcellularLocation>
</comment>
<keyword evidence="4" id="KW-0963">Cytoplasm</keyword>
<dbReference type="InterPro" id="IPR016024">
    <property type="entry name" value="ARM-type_fold"/>
</dbReference>
<accession>A0A7S1HYY3</accession>
<dbReference type="InterPro" id="IPR011989">
    <property type="entry name" value="ARM-like"/>
</dbReference>
<dbReference type="PANTHER" id="PTHR10527">
    <property type="entry name" value="IMPORTIN BETA"/>
    <property type="match status" value="1"/>
</dbReference>
<dbReference type="Gene3D" id="1.25.10.10">
    <property type="entry name" value="Leucine-rich Repeat Variant"/>
    <property type="match status" value="1"/>
</dbReference>
<evidence type="ECO:0000256" key="2">
    <source>
        <dbReference type="ARBA" id="ARBA00004496"/>
    </source>
</evidence>
<keyword evidence="3" id="KW-0813">Transport</keyword>
<dbReference type="EMBL" id="HBGA01017635">
    <property type="protein sequence ID" value="CAD8995775.1"/>
    <property type="molecule type" value="Transcribed_RNA"/>
</dbReference>
<evidence type="ECO:0000256" key="8">
    <source>
        <dbReference type="PROSITE-ProRule" id="PRU00103"/>
    </source>
</evidence>
<dbReference type="SMART" id="SM01349">
    <property type="entry name" value="TOG"/>
    <property type="match status" value="1"/>
</dbReference>
<dbReference type="InterPro" id="IPR057672">
    <property type="entry name" value="TPR_IPO4/5"/>
</dbReference>
<evidence type="ECO:0000313" key="10">
    <source>
        <dbReference type="EMBL" id="CAD8995775.1"/>
    </source>
</evidence>
<reference evidence="10" key="1">
    <citation type="submission" date="2021-01" db="EMBL/GenBank/DDBJ databases">
        <authorList>
            <person name="Corre E."/>
            <person name="Pelletier E."/>
            <person name="Niang G."/>
            <person name="Scheremetjew M."/>
            <person name="Finn R."/>
            <person name="Kale V."/>
            <person name="Holt S."/>
            <person name="Cochrane G."/>
            <person name="Meng A."/>
            <person name="Brown T."/>
            <person name="Cohen L."/>
        </authorList>
    </citation>
    <scope>NUCLEOTIDE SEQUENCE</scope>
    <source>
        <strain evidence="10">NIES-381</strain>
    </source>
</reference>
<dbReference type="Pfam" id="PF13646">
    <property type="entry name" value="HEAT_2"/>
    <property type="match status" value="1"/>
</dbReference>
<evidence type="ECO:0000256" key="6">
    <source>
        <dbReference type="ARBA" id="ARBA00022927"/>
    </source>
</evidence>
<dbReference type="InterPro" id="IPR021133">
    <property type="entry name" value="HEAT_type_2"/>
</dbReference>
<evidence type="ECO:0000256" key="3">
    <source>
        <dbReference type="ARBA" id="ARBA00022448"/>
    </source>
</evidence>
<proteinExistence type="predicted"/>
<dbReference type="GO" id="GO:0005737">
    <property type="term" value="C:cytoplasm"/>
    <property type="evidence" value="ECO:0007669"/>
    <property type="project" value="UniProtKB-SubCell"/>
</dbReference>
<sequence>MQQFAEALFNLTNVVGDVRKGSEDLLNSTPTEQLVVNLVQCLTFQCPDANVQGVVRSMSAVVLRRKLTGGLEPVHTKLPMEAQSQIKVGLLQALVGEESHNIGSKLCDTVVELASVALQDSQWGELLPFLGQSASATNDTLRLYAYWIIGRLIEIAPSTFIVPVETMESLFNAGLTHGNAAIQVAASQAYAAAMVHTPFYKQAGMAVGASVLKVLEACLHRHNETHVEDVLRALVDVMQSRPGFLGPSLPLSLQQMEALCRDADRGEMVRTLAFEFIVSAIEGQPGEGRGVPEAIRLAMTLMLEVEEDEAWVSHDTNYDTGEDVLLETGQIGLGSLGAVAPGPVLLPVLSACMSEFAARPDWKARHAALLAIVQTGEHLEESHMAQLVPWILSSLQDPSPRVRWAAAQACSQVCTEHGKWLVEHLQLMPVLLGRLKDVPRVVSWVLAAIRDLCEVMSAEALGPHLGLILSECLLVLQGGAWFLQEKALQVVSWVADSVDEAFAPYYPAFEQVLFHLIQHPTKNRESVRGRALESLTSVGRALGRTAFRPAAGKLMDATLGVAQGMVKGRFPEGWSGYFTLNAWRRTASVLEEEIGPWLPQLMPALLAVCGCDVGANDGEEEGQWVTDAKGRRRCVNPTLLEDQGAACNTLQELAEHVPQQFGPWLASTLEAMSGILCADLDADLQEAAVACLRQLESCVEHQSTVEEKVKLVVALEEVLLRAVASTNKQEVLVEGVEGIGQLLAQSEVVLPAEFARSLAQQVLSLLEGSSQRMQENAQRRADDALDEEEADGLKDWEEALMVRVIGCVGTLLQTQESLRPFLESCLPLLWNDLSLNSEQLRWLVAIGVLVEILKVVSGPAFEPLQGVYFNHLLESCHPGGFFTPTRSFEVRKAALEGVGVCASHGGAAFHPHVPASVALCTAILATEMANEDDAHELGIRDRAASTLAEICKHHRDKVPKFMEVLSLWMDWLPITTLEECAETCHMVMCELVRDGPLGPASPLFPRVLSVIGQLDPEEEEYSEGLTQLLAAVVRQAKALPPDQLRKFMGGLDKSERRSLEAWGQQA</sequence>
<gene>
    <name evidence="10" type="ORF">EGYM00392_LOCUS6832</name>
</gene>
<name>A0A7S1HYY3_9EUGL</name>
<keyword evidence="6" id="KW-0653">Protein transport</keyword>
<dbReference type="AlphaFoldDB" id="A0A7S1HYY3"/>
<keyword evidence="7" id="KW-0539">Nucleus</keyword>
<dbReference type="InterPro" id="IPR034085">
    <property type="entry name" value="TOG"/>
</dbReference>
<keyword evidence="5" id="KW-0677">Repeat</keyword>
<dbReference type="InterPro" id="IPR040122">
    <property type="entry name" value="Importin_beta"/>
</dbReference>
<feature type="domain" description="TOG" evidence="9">
    <location>
        <begin position="332"/>
        <end position="572"/>
    </location>
</feature>
<dbReference type="SUPFAM" id="SSF48371">
    <property type="entry name" value="ARM repeat"/>
    <property type="match status" value="2"/>
</dbReference>
<feature type="repeat" description="HEAT" evidence="8">
    <location>
        <begin position="387"/>
        <end position="425"/>
    </location>
</feature>
<protein>
    <recommendedName>
        <fullName evidence="9">TOG domain-containing protein</fullName>
    </recommendedName>
</protein>
<evidence type="ECO:0000256" key="4">
    <source>
        <dbReference type="ARBA" id="ARBA00022490"/>
    </source>
</evidence>
<dbReference type="Pfam" id="PF25780">
    <property type="entry name" value="TPR_IPO5"/>
    <property type="match status" value="1"/>
</dbReference>
<evidence type="ECO:0000256" key="1">
    <source>
        <dbReference type="ARBA" id="ARBA00004123"/>
    </source>
</evidence>
<dbReference type="PROSITE" id="PS50077">
    <property type="entry name" value="HEAT_REPEAT"/>
    <property type="match status" value="1"/>
</dbReference>
<organism evidence="10">
    <name type="scientific">Eutreptiella gymnastica</name>
    <dbReference type="NCBI Taxonomy" id="73025"/>
    <lineage>
        <taxon>Eukaryota</taxon>
        <taxon>Discoba</taxon>
        <taxon>Euglenozoa</taxon>
        <taxon>Euglenida</taxon>
        <taxon>Spirocuta</taxon>
        <taxon>Euglenophyceae</taxon>
        <taxon>Eutreptiales</taxon>
        <taxon>Eutreptiaceae</taxon>
        <taxon>Eutreptiella</taxon>
    </lineage>
</organism>